<keyword evidence="4 11" id="KW-0132">Cell division</keyword>
<dbReference type="GO" id="GO:0005829">
    <property type="term" value="C:cytosol"/>
    <property type="evidence" value="ECO:0007669"/>
    <property type="project" value="TreeGrafter"/>
</dbReference>
<dbReference type="PANTHER" id="PTHR34981:SF1">
    <property type="entry name" value="CELL DIVISION PROTEIN ZAPA"/>
    <property type="match status" value="1"/>
</dbReference>
<dbReference type="GO" id="GO:0043093">
    <property type="term" value="P:FtsZ-dependent cytokinesis"/>
    <property type="evidence" value="ECO:0007669"/>
    <property type="project" value="TreeGrafter"/>
</dbReference>
<proteinExistence type="predicted"/>
<dbReference type="Pfam" id="PF05164">
    <property type="entry name" value="ZapA"/>
    <property type="match status" value="1"/>
</dbReference>
<evidence type="ECO:0000256" key="6">
    <source>
        <dbReference type="ARBA" id="ARBA00023306"/>
    </source>
</evidence>
<dbReference type="InterPro" id="IPR042233">
    <property type="entry name" value="Cell_div_ZapA_N"/>
</dbReference>
<organism evidence="11 12">
    <name type="scientific">Prosthecomicrobium pneumaticum</name>
    <dbReference type="NCBI Taxonomy" id="81895"/>
    <lineage>
        <taxon>Bacteria</taxon>
        <taxon>Pseudomonadati</taxon>
        <taxon>Pseudomonadota</taxon>
        <taxon>Alphaproteobacteria</taxon>
        <taxon>Hyphomicrobiales</taxon>
        <taxon>Kaistiaceae</taxon>
        <taxon>Prosthecomicrobium</taxon>
    </lineage>
</organism>
<name>A0A7W9FKF9_9HYPH</name>
<protein>
    <recommendedName>
        <fullName evidence="2">Cell division protein ZapA</fullName>
    </recommendedName>
    <alternativeName>
        <fullName evidence="9">Z ring-associated protein ZapA</fullName>
    </alternativeName>
</protein>
<comment type="subcellular location">
    <subcellularLocation>
        <location evidence="1">Cytoplasm</location>
    </subcellularLocation>
</comment>
<dbReference type="GO" id="GO:0030428">
    <property type="term" value="C:cell septum"/>
    <property type="evidence" value="ECO:0007669"/>
    <property type="project" value="TreeGrafter"/>
</dbReference>
<dbReference type="SUPFAM" id="SSF102829">
    <property type="entry name" value="Cell division protein ZapA-like"/>
    <property type="match status" value="1"/>
</dbReference>
<evidence type="ECO:0000256" key="7">
    <source>
        <dbReference type="ARBA" id="ARBA00024910"/>
    </source>
</evidence>
<keyword evidence="12" id="KW-1185">Reference proteome</keyword>
<dbReference type="EMBL" id="JACHOO010000003">
    <property type="protein sequence ID" value="MBB5752621.1"/>
    <property type="molecule type" value="Genomic_DNA"/>
</dbReference>
<keyword evidence="3" id="KW-0963">Cytoplasm</keyword>
<dbReference type="GO" id="GO:0032153">
    <property type="term" value="C:cell division site"/>
    <property type="evidence" value="ECO:0007669"/>
    <property type="project" value="TreeGrafter"/>
</dbReference>
<evidence type="ECO:0000256" key="10">
    <source>
        <dbReference type="SAM" id="Coils"/>
    </source>
</evidence>
<evidence type="ECO:0000313" key="12">
    <source>
        <dbReference type="Proteomes" id="UP000523821"/>
    </source>
</evidence>
<gene>
    <name evidence="11" type="ORF">GGQ63_001675</name>
</gene>
<evidence type="ECO:0000256" key="5">
    <source>
        <dbReference type="ARBA" id="ARBA00023210"/>
    </source>
</evidence>
<dbReference type="InterPro" id="IPR007838">
    <property type="entry name" value="Cell_div_ZapA-like"/>
</dbReference>
<dbReference type="GO" id="GO:0000921">
    <property type="term" value="P:septin ring assembly"/>
    <property type="evidence" value="ECO:0007669"/>
    <property type="project" value="TreeGrafter"/>
</dbReference>
<sequence length="125" mass="13702">MAQVSVTINGKIYRMACDDGQEHHLEALARRVDGTIDQLRQAFGEIGDQRLTVMAAITLSDELAEAQRRIRRLETEIAGVNDTKVAIATRYEDAETAVARAVDSAAQRLEGLAQRLSLAVPRALD</sequence>
<feature type="coiled-coil region" evidence="10">
    <location>
        <begin position="56"/>
        <end position="83"/>
    </location>
</feature>
<keyword evidence="6" id="KW-0131">Cell cycle</keyword>
<dbReference type="InterPro" id="IPR036192">
    <property type="entry name" value="Cell_div_ZapA-like_sf"/>
</dbReference>
<dbReference type="RefSeq" id="WP_183854589.1">
    <property type="nucleotide sequence ID" value="NZ_JACHOO010000003.1"/>
</dbReference>
<evidence type="ECO:0000256" key="3">
    <source>
        <dbReference type="ARBA" id="ARBA00022490"/>
    </source>
</evidence>
<evidence type="ECO:0000256" key="1">
    <source>
        <dbReference type="ARBA" id="ARBA00004496"/>
    </source>
</evidence>
<evidence type="ECO:0000256" key="8">
    <source>
        <dbReference type="ARBA" id="ARBA00026068"/>
    </source>
</evidence>
<dbReference type="Gene3D" id="3.30.160.880">
    <property type="entry name" value="Cell division protein ZapA protomer, N-terminal domain"/>
    <property type="match status" value="1"/>
</dbReference>
<dbReference type="AlphaFoldDB" id="A0A7W9FKF9"/>
<reference evidence="11 12" key="1">
    <citation type="submission" date="2020-08" db="EMBL/GenBank/DDBJ databases">
        <title>Genomic Encyclopedia of Type Strains, Phase IV (KMG-IV): sequencing the most valuable type-strain genomes for metagenomic binning, comparative biology and taxonomic classification.</title>
        <authorList>
            <person name="Goeker M."/>
        </authorList>
    </citation>
    <scope>NUCLEOTIDE SEQUENCE [LARGE SCALE GENOMIC DNA]</scope>
    <source>
        <strain evidence="11 12">DSM 16268</strain>
    </source>
</reference>
<keyword evidence="5" id="KW-0717">Septation</keyword>
<dbReference type="GO" id="GO:0000917">
    <property type="term" value="P:division septum assembly"/>
    <property type="evidence" value="ECO:0007669"/>
    <property type="project" value="UniProtKB-KW"/>
</dbReference>
<keyword evidence="10" id="KW-0175">Coiled coil</keyword>
<evidence type="ECO:0000256" key="4">
    <source>
        <dbReference type="ARBA" id="ARBA00022618"/>
    </source>
</evidence>
<comment type="caution">
    <text evidence="11">The sequence shown here is derived from an EMBL/GenBank/DDBJ whole genome shotgun (WGS) entry which is preliminary data.</text>
</comment>
<dbReference type="Proteomes" id="UP000523821">
    <property type="component" value="Unassembled WGS sequence"/>
</dbReference>
<evidence type="ECO:0000256" key="2">
    <source>
        <dbReference type="ARBA" id="ARBA00015195"/>
    </source>
</evidence>
<dbReference type="PANTHER" id="PTHR34981">
    <property type="entry name" value="CELL DIVISION PROTEIN ZAPA"/>
    <property type="match status" value="1"/>
</dbReference>
<comment type="subunit">
    <text evidence="8">Homodimer. Interacts with FtsZ.</text>
</comment>
<evidence type="ECO:0000313" key="11">
    <source>
        <dbReference type="EMBL" id="MBB5752621.1"/>
    </source>
</evidence>
<comment type="function">
    <text evidence="7">Activator of cell division through the inhibition of FtsZ GTPase activity, therefore promoting FtsZ assembly into bundles of protofilaments necessary for the formation of the division Z ring. It is recruited early at mid-cell but it is not essential for cell division.</text>
</comment>
<accession>A0A7W9FKF9</accession>
<evidence type="ECO:0000256" key="9">
    <source>
        <dbReference type="ARBA" id="ARBA00033158"/>
    </source>
</evidence>